<dbReference type="AlphaFoldDB" id="A0A4V6N708"/>
<dbReference type="Gene3D" id="1.10.10.60">
    <property type="entry name" value="Homeodomain-like"/>
    <property type="match status" value="1"/>
</dbReference>
<dbReference type="OrthoDB" id="424753at2759"/>
<accession>A0A4V6N708</accession>
<dbReference type="SMART" id="SM00717">
    <property type="entry name" value="SANT"/>
    <property type="match status" value="1"/>
</dbReference>
<dbReference type="InterPro" id="IPR009057">
    <property type="entry name" value="Homeodomain-like_sf"/>
</dbReference>
<evidence type="ECO:0000259" key="2">
    <source>
        <dbReference type="PROSITE" id="PS50090"/>
    </source>
</evidence>
<gene>
    <name evidence="4" type="ORF">EIP91_009383</name>
</gene>
<reference evidence="4 5" key="1">
    <citation type="submission" date="2018-11" db="EMBL/GenBank/DDBJ databases">
        <title>Genome assembly of Steccherinum ochraceum LE-BIN_3174, the white-rot fungus of the Steccherinaceae family (The Residual Polyporoid clade, Polyporales, Basidiomycota).</title>
        <authorList>
            <person name="Fedorova T.V."/>
            <person name="Glazunova O.A."/>
            <person name="Landesman E.O."/>
            <person name="Moiseenko K.V."/>
            <person name="Psurtseva N.V."/>
            <person name="Savinova O.S."/>
            <person name="Shakhova N.V."/>
            <person name="Tyazhelova T.V."/>
            <person name="Vasina D.V."/>
        </authorList>
    </citation>
    <scope>NUCLEOTIDE SEQUENCE [LARGE SCALE GENOMIC DNA]</scope>
    <source>
        <strain evidence="4 5">LE-BIN_3174</strain>
    </source>
</reference>
<dbReference type="InterPro" id="IPR017930">
    <property type="entry name" value="Myb_dom"/>
</dbReference>
<sequence length="398" mass="44181">MDERRAKALDALSTYIQNQRALLAQTESDIEQLKEIRGRVAVEPSDLDVPQYLAEIRRGPTKLSEQSDITATLPDDFDWSLLASLASDSSAFKNLAASYKQDIEKRVTHSDHHASSSSALLEFVRNRRRAIIDPVLASMPPLSSDEEDEPMDPEELRKLHEREKIRELKQRKINGGGGLAILGIRKPRASDGVFIRTDVEDESAEVDVFGADQQGDQKPPPSYARKSTNIASLDTALALNIDTPPTSVASPASSKSPLVDPGPSSTRQRRSSRKVTTTLTSPKLPSGKLKLILKVPKPDPVSSDPMDVEPDEDQAPLSNDPPLDKKCKPRPETYKQAWSVSEQHLLERLLEEIPDGEKNRWAKISKAMNGRRTARQVASRVQKYYEKLKRFGLHAGAS</sequence>
<keyword evidence="5" id="KW-1185">Reference proteome</keyword>
<evidence type="ECO:0000313" key="5">
    <source>
        <dbReference type="Proteomes" id="UP000292702"/>
    </source>
</evidence>
<dbReference type="InterPro" id="IPR037830">
    <property type="entry name" value="ZZZ3"/>
</dbReference>
<dbReference type="PROSITE" id="PS50090">
    <property type="entry name" value="MYB_LIKE"/>
    <property type="match status" value="1"/>
</dbReference>
<dbReference type="InterPro" id="IPR001005">
    <property type="entry name" value="SANT/Myb"/>
</dbReference>
<feature type="compositionally biased region" description="Basic and acidic residues" evidence="1">
    <location>
        <begin position="322"/>
        <end position="331"/>
    </location>
</feature>
<dbReference type="SUPFAM" id="SSF46689">
    <property type="entry name" value="Homeodomain-like"/>
    <property type="match status" value="1"/>
</dbReference>
<dbReference type="Proteomes" id="UP000292702">
    <property type="component" value="Unassembled WGS sequence"/>
</dbReference>
<proteinExistence type="predicted"/>
<feature type="region of interest" description="Disordered" evidence="1">
    <location>
        <begin position="242"/>
        <end position="331"/>
    </location>
</feature>
<dbReference type="EMBL" id="RWJN01000532">
    <property type="protein sequence ID" value="TCD60877.1"/>
    <property type="molecule type" value="Genomic_DNA"/>
</dbReference>
<protein>
    <submittedName>
        <fullName evidence="4">Uncharacterized protein</fullName>
    </submittedName>
</protein>
<feature type="domain" description="HTH myb-type" evidence="3">
    <location>
        <begin position="330"/>
        <end position="389"/>
    </location>
</feature>
<evidence type="ECO:0000313" key="4">
    <source>
        <dbReference type="EMBL" id="TCD60877.1"/>
    </source>
</evidence>
<dbReference type="PANTHER" id="PTHR22705:SF0">
    <property type="entry name" value="ZZ-TYPE ZINC FINGER-CONTAINING PROTEIN 3"/>
    <property type="match status" value="1"/>
</dbReference>
<dbReference type="STRING" id="92696.A0A4V6N708"/>
<feature type="compositionally biased region" description="Polar residues" evidence="1">
    <location>
        <begin position="274"/>
        <end position="283"/>
    </location>
</feature>
<comment type="caution">
    <text evidence="4">The sequence shown here is derived from an EMBL/GenBank/DDBJ whole genome shotgun (WGS) entry which is preliminary data.</text>
</comment>
<dbReference type="PANTHER" id="PTHR22705">
    <property type="entry name" value="ZINC FINGER, ZZ DOMAIN CONTAINING 3"/>
    <property type="match status" value="1"/>
</dbReference>
<dbReference type="CDD" id="cd00167">
    <property type="entry name" value="SANT"/>
    <property type="match status" value="1"/>
</dbReference>
<name>A0A4V6N708_9APHY</name>
<evidence type="ECO:0000256" key="1">
    <source>
        <dbReference type="SAM" id="MobiDB-lite"/>
    </source>
</evidence>
<feature type="compositionally biased region" description="Low complexity" evidence="1">
    <location>
        <begin position="243"/>
        <end position="257"/>
    </location>
</feature>
<dbReference type="PROSITE" id="PS51294">
    <property type="entry name" value="HTH_MYB"/>
    <property type="match status" value="1"/>
</dbReference>
<feature type="domain" description="Myb-like" evidence="2">
    <location>
        <begin position="330"/>
        <end position="385"/>
    </location>
</feature>
<organism evidence="4 5">
    <name type="scientific">Steccherinum ochraceum</name>
    <dbReference type="NCBI Taxonomy" id="92696"/>
    <lineage>
        <taxon>Eukaryota</taxon>
        <taxon>Fungi</taxon>
        <taxon>Dikarya</taxon>
        <taxon>Basidiomycota</taxon>
        <taxon>Agaricomycotina</taxon>
        <taxon>Agaricomycetes</taxon>
        <taxon>Polyporales</taxon>
        <taxon>Steccherinaceae</taxon>
        <taxon>Steccherinum</taxon>
    </lineage>
</organism>
<evidence type="ECO:0000259" key="3">
    <source>
        <dbReference type="PROSITE" id="PS51294"/>
    </source>
</evidence>
<dbReference type="Pfam" id="PF23082">
    <property type="entry name" value="Myb_DNA-binding_2"/>
    <property type="match status" value="1"/>
</dbReference>